<evidence type="ECO:0000313" key="2">
    <source>
        <dbReference type="Proteomes" id="UP001497700"/>
    </source>
</evidence>
<evidence type="ECO:0000313" key="1">
    <source>
        <dbReference type="EMBL" id="KAI4869148.1"/>
    </source>
</evidence>
<name>A0ACB9ZC58_9PEZI</name>
<proteinExistence type="predicted"/>
<gene>
    <name evidence="1" type="ORF">F4820DRAFT_464242</name>
</gene>
<dbReference type="EMBL" id="MU393432">
    <property type="protein sequence ID" value="KAI4869148.1"/>
    <property type="molecule type" value="Genomic_DNA"/>
</dbReference>
<dbReference type="Proteomes" id="UP001497700">
    <property type="component" value="Unassembled WGS sequence"/>
</dbReference>
<accession>A0ACB9ZC58</accession>
<reference evidence="1 2" key="1">
    <citation type="journal article" date="2022" name="New Phytol.">
        <title>Ecological generalism drives hyperdiversity of secondary metabolite gene clusters in xylarialean endophytes.</title>
        <authorList>
            <person name="Franco M.E.E."/>
            <person name="Wisecaver J.H."/>
            <person name="Arnold A.E."/>
            <person name="Ju Y.M."/>
            <person name="Slot J.C."/>
            <person name="Ahrendt S."/>
            <person name="Moore L.P."/>
            <person name="Eastman K.E."/>
            <person name="Scott K."/>
            <person name="Konkel Z."/>
            <person name="Mondo S.J."/>
            <person name="Kuo A."/>
            <person name="Hayes R.D."/>
            <person name="Haridas S."/>
            <person name="Andreopoulos B."/>
            <person name="Riley R."/>
            <person name="LaButti K."/>
            <person name="Pangilinan J."/>
            <person name="Lipzen A."/>
            <person name="Amirebrahimi M."/>
            <person name="Yan J."/>
            <person name="Adam C."/>
            <person name="Keymanesh K."/>
            <person name="Ng V."/>
            <person name="Louie K."/>
            <person name="Northen T."/>
            <person name="Drula E."/>
            <person name="Henrissat B."/>
            <person name="Hsieh H.M."/>
            <person name="Youens-Clark K."/>
            <person name="Lutzoni F."/>
            <person name="Miadlikowska J."/>
            <person name="Eastwood D.C."/>
            <person name="Hamelin R.C."/>
            <person name="Grigoriev I.V."/>
            <person name="U'Ren J.M."/>
        </authorList>
    </citation>
    <scope>NUCLEOTIDE SEQUENCE [LARGE SCALE GENOMIC DNA]</scope>
    <source>
        <strain evidence="1 2">CBS 119005</strain>
    </source>
</reference>
<keyword evidence="2" id="KW-1185">Reference proteome</keyword>
<comment type="caution">
    <text evidence="1">The sequence shown here is derived from an EMBL/GenBank/DDBJ whole genome shotgun (WGS) entry which is preliminary data.</text>
</comment>
<protein>
    <submittedName>
        <fullName evidence="1">Uncharacterized protein</fullName>
    </submittedName>
</protein>
<organism evidence="1 2">
    <name type="scientific">Hypoxylon rubiginosum</name>
    <dbReference type="NCBI Taxonomy" id="110542"/>
    <lineage>
        <taxon>Eukaryota</taxon>
        <taxon>Fungi</taxon>
        <taxon>Dikarya</taxon>
        <taxon>Ascomycota</taxon>
        <taxon>Pezizomycotina</taxon>
        <taxon>Sordariomycetes</taxon>
        <taxon>Xylariomycetidae</taxon>
        <taxon>Xylariales</taxon>
        <taxon>Hypoxylaceae</taxon>
        <taxon>Hypoxylon</taxon>
    </lineage>
</organism>
<sequence length="136" mass="15024">MRGVNSRYGRGTVTSRLFGDAEFETGVRKALALTPYHNAVILKDADNDLHRMPVYASHVVIHPDSALVGGAHQWVVSSKLVLGARPYCQTVTTVDPVWLIDLPPSQDDRLPKRYNGVDFIDPAVKTSLDKTRNRAA</sequence>